<feature type="domain" description="DUF7791" evidence="4">
    <location>
        <begin position="555"/>
        <end position="697"/>
    </location>
</feature>
<evidence type="ECO:0000259" key="2">
    <source>
        <dbReference type="Pfam" id="PF14479"/>
    </source>
</evidence>
<evidence type="ECO:0008006" key="7">
    <source>
        <dbReference type="Google" id="ProtNLM"/>
    </source>
</evidence>
<dbReference type="InterPro" id="IPR056884">
    <property type="entry name" value="NPHP3-like_N"/>
</dbReference>
<evidence type="ECO:0000313" key="6">
    <source>
        <dbReference type="Proteomes" id="UP000001056"/>
    </source>
</evidence>
<evidence type="ECO:0000259" key="3">
    <source>
        <dbReference type="Pfam" id="PF24883"/>
    </source>
</evidence>
<dbReference type="Pfam" id="PF24883">
    <property type="entry name" value="NPHP3_N"/>
    <property type="match status" value="1"/>
</dbReference>
<accession>Q2GMZ4</accession>
<dbReference type="VEuPathDB" id="FungiDB:CHGG_10660"/>
<dbReference type="eggNOG" id="ENOG502RTJ4">
    <property type="taxonomic scope" value="Eukaryota"/>
</dbReference>
<dbReference type="Gene3D" id="1.20.120.1020">
    <property type="entry name" value="Prion-inhibition and propagation, HeLo domain"/>
    <property type="match status" value="1"/>
</dbReference>
<keyword evidence="6" id="KW-1185">Reference proteome</keyword>
<dbReference type="Proteomes" id="UP000001056">
    <property type="component" value="Unassembled WGS sequence"/>
</dbReference>
<dbReference type="AlphaFoldDB" id="Q2GMZ4"/>
<feature type="domain" description="Prion-inhibition and propagation HeLo" evidence="2">
    <location>
        <begin position="5"/>
        <end position="208"/>
    </location>
</feature>
<dbReference type="InterPro" id="IPR038305">
    <property type="entry name" value="HeLo_sf"/>
</dbReference>
<dbReference type="SUPFAM" id="SSF52540">
    <property type="entry name" value="P-loop containing nucleoside triphosphate hydrolases"/>
    <property type="match status" value="1"/>
</dbReference>
<dbReference type="HOGENOM" id="CLU_002341_2_0_1"/>
<dbReference type="InterPro" id="IPR056693">
    <property type="entry name" value="DUF7791"/>
</dbReference>
<dbReference type="STRING" id="306901.Q2GMZ4"/>
<dbReference type="PANTHER" id="PTHR10039:SF5">
    <property type="entry name" value="NACHT DOMAIN-CONTAINING PROTEIN"/>
    <property type="match status" value="1"/>
</dbReference>
<dbReference type="InParanoid" id="Q2GMZ4"/>
<sequence>MEVAGLAVGVVALASIFKDCIDIISNISAVRSMGRDAEVLNTKLDIEKTLFLQWAEGVRLLRGDCDRRLYDGVIGQAVEKVLNTIRKLADESGDIQTRYGLRTPQQYEKIMAADETAICHPRMVRFTKAFEQLIITQARRPTSTSSPFAKIRWVAVDKEKLERLINDLSYFISKLNELVPSADSSTSLFSMAAEDIGRVDDFAKLRVLRSSDFRFQHATGPESYLIEAARTSFETMCRKKVLKTLWFLKIDDRRTFISPAHSETLQWALRPPAADQRWADFPEWLRSESGLYWVSGKAGCGKSTLMKHLYHHKTTKKLLSKWAAGSPLITGCFFFWYLGTPGQKTYEGLTRTLLYHILDSDPSLIPQLLPEMWQDVTESNSEPSLTLPTFAETQSAFERLSRTPVKVCLFIDGLDEYSGDFQDGISFIESLCRHPNLKVVVSSRPEPDFIEAFASKPMLRMQDLTKSDIRKYVLDSVGSHPYLRSLTQRNHTQDRAKQLLAGLIDKADGIFLWIVLACRSVLKGFSRRDRIPELERRVAKLPEELGAMFAYMLGKIDKRYQIHCAKFLRICFEALSDKTMTAGGVPTVALALLDEHSDNLMSCPRLPATALGPDEIENIRTSFPVRLSSLCGGLLEIQWDVGRFVPAPWNPDGDPIVETQVVFIHRSVAEYLDSDATWAMECLYIPPGEFDARIALACLPMYMVQLGRTSGDGIYGGFRLLQAAQTDAPHLVRAALLDFQAVVPNMECFRTPTAQYLRPGPESRHTEAPPDMVALVLAVELGVLSFVKNYVATHRRVSIARLSPRYPLLYHAIKRPLVCSNTAHRFHDFGLDADMIRYLLQAGCQASERIQVSSSAWWGGTVTMTPWDVWTDGEWARNGNNVELYVELTEAFVDSGTIDGRWARDAKHPDFMAAFQSNLVGFNPSRVGQSDRDAQDIRRRGQRILDRLFGTAVEVDNPRAVKRRRLGWGPGCS</sequence>
<evidence type="ECO:0000259" key="4">
    <source>
        <dbReference type="Pfam" id="PF25053"/>
    </source>
</evidence>
<gene>
    <name evidence="5" type="ORF">CHGG_10660</name>
</gene>
<dbReference type="Gene3D" id="3.40.50.300">
    <property type="entry name" value="P-loop containing nucleotide triphosphate hydrolases"/>
    <property type="match status" value="1"/>
</dbReference>
<organism evidence="5 6">
    <name type="scientific">Chaetomium globosum (strain ATCC 6205 / CBS 148.51 / DSM 1962 / NBRC 6347 / NRRL 1970)</name>
    <name type="common">Soil fungus</name>
    <dbReference type="NCBI Taxonomy" id="306901"/>
    <lineage>
        <taxon>Eukaryota</taxon>
        <taxon>Fungi</taxon>
        <taxon>Dikarya</taxon>
        <taxon>Ascomycota</taxon>
        <taxon>Pezizomycotina</taxon>
        <taxon>Sordariomycetes</taxon>
        <taxon>Sordariomycetidae</taxon>
        <taxon>Sordariales</taxon>
        <taxon>Chaetomiaceae</taxon>
        <taxon>Chaetomium</taxon>
    </lineage>
</organism>
<keyword evidence="1" id="KW-0677">Repeat</keyword>
<dbReference type="PANTHER" id="PTHR10039">
    <property type="entry name" value="AMELOGENIN"/>
    <property type="match status" value="1"/>
</dbReference>
<evidence type="ECO:0000256" key="1">
    <source>
        <dbReference type="ARBA" id="ARBA00022737"/>
    </source>
</evidence>
<dbReference type="Pfam" id="PF14479">
    <property type="entry name" value="HeLo"/>
    <property type="match status" value="1"/>
</dbReference>
<dbReference type="RefSeq" id="XP_001228587.1">
    <property type="nucleotide sequence ID" value="XM_001228586.1"/>
</dbReference>
<dbReference type="InterPro" id="IPR027417">
    <property type="entry name" value="P-loop_NTPase"/>
</dbReference>
<feature type="domain" description="Nephrocystin 3-like N-terminal" evidence="3">
    <location>
        <begin position="280"/>
        <end position="444"/>
    </location>
</feature>
<dbReference type="OrthoDB" id="4564777at2759"/>
<dbReference type="Pfam" id="PF25053">
    <property type="entry name" value="DUF7791"/>
    <property type="match status" value="1"/>
</dbReference>
<reference evidence="6" key="1">
    <citation type="journal article" date="2015" name="Genome Announc.">
        <title>Draft genome sequence of the cellulolytic fungus Chaetomium globosum.</title>
        <authorList>
            <person name="Cuomo C.A."/>
            <person name="Untereiner W.A."/>
            <person name="Ma L.-J."/>
            <person name="Grabherr M."/>
            <person name="Birren B.W."/>
        </authorList>
    </citation>
    <scope>NUCLEOTIDE SEQUENCE [LARGE SCALE GENOMIC DNA]</scope>
    <source>
        <strain evidence="6">ATCC 6205 / CBS 148.51 / DSM 1962 / NBRC 6347 / NRRL 1970</strain>
    </source>
</reference>
<name>Q2GMZ4_CHAGB</name>
<dbReference type="CDD" id="cd00882">
    <property type="entry name" value="Ras_like_GTPase"/>
    <property type="match status" value="1"/>
</dbReference>
<protein>
    <recommendedName>
        <fullName evidence="7">NACHT domain-containing protein</fullName>
    </recommendedName>
</protein>
<evidence type="ECO:0000313" key="5">
    <source>
        <dbReference type="EMBL" id="EAQ84256.1"/>
    </source>
</evidence>
<dbReference type="InterPro" id="IPR029498">
    <property type="entry name" value="HeLo_dom"/>
</dbReference>
<dbReference type="EMBL" id="CH408035">
    <property type="protein sequence ID" value="EAQ84256.1"/>
    <property type="molecule type" value="Genomic_DNA"/>
</dbReference>
<proteinExistence type="predicted"/>
<dbReference type="GeneID" id="4396192"/>